<dbReference type="EMBL" id="GBRD01013324">
    <property type="protein sequence ID" value="JAG52502.1"/>
    <property type="molecule type" value="Transcribed_RNA"/>
</dbReference>
<comment type="similarity">
    <text evidence="1">Belongs to the NSRP1 family.</text>
</comment>
<protein>
    <recommendedName>
        <fullName evidence="4">Nuclear speckle splicing regulatory protein 1 N-terminal domain-containing protein</fullName>
    </recommendedName>
</protein>
<sequence length="347" mass="39650">MASSKKQYGLQIPKKSNQPLLKTSVFGEDSDSEKSGGEDWLKKASKPDFSSSITKRQTKLEIEKALNEDATVFQYDEIYDEMDQKKQSAAKKDKDRKPKYVEKLLVAAEKRKMENERRYERVVQKEREAEGDEFKDKETFVTSAYKKKLEEFAKLDEEQKRQDMLEDIGDVTKQQDISGFYRHLYQETVADKKDDSQEKENLQKESEHSKKSASRQYRKRKDSNSSGDGDKDKDADSNFGSSSSSESSSEDSDGSGGNSSHSDTEDPKRIRLKKYSEPADVKHKSTPKVEEKAETKKDEKVVEPKKKEEVPKEPPVDIWKKRTVGPVFVAALERYMARKAARIGAAA</sequence>
<feature type="compositionally biased region" description="Basic and acidic residues" evidence="3">
    <location>
        <begin position="262"/>
        <end position="313"/>
    </location>
</feature>
<dbReference type="GO" id="GO:0000381">
    <property type="term" value="P:regulation of alternative mRNA splicing, via spliceosome"/>
    <property type="evidence" value="ECO:0007669"/>
    <property type="project" value="InterPro"/>
</dbReference>
<feature type="compositionally biased region" description="Basic residues" evidence="3">
    <location>
        <begin position="211"/>
        <end position="221"/>
    </location>
</feature>
<dbReference type="PANTHER" id="PTHR31938">
    <property type="entry name" value="NUCLEAR SPECKLE SPLICING REGULATORY PROTEIN 1"/>
    <property type="match status" value="1"/>
</dbReference>
<proteinExistence type="inferred from homology"/>
<evidence type="ECO:0000313" key="5">
    <source>
        <dbReference type="EMBL" id="JAG52502.1"/>
    </source>
</evidence>
<dbReference type="AlphaFoldDB" id="A0A0K8SGT7"/>
<evidence type="ECO:0000256" key="2">
    <source>
        <dbReference type="ARBA" id="ARBA00023054"/>
    </source>
</evidence>
<reference evidence="5" key="1">
    <citation type="submission" date="2014-09" db="EMBL/GenBank/DDBJ databases">
        <authorList>
            <person name="Magalhaes I.L.F."/>
            <person name="Oliveira U."/>
            <person name="Santos F.R."/>
            <person name="Vidigal T.H.D.A."/>
            <person name="Brescovit A.D."/>
            <person name="Santos A.J."/>
        </authorList>
    </citation>
    <scope>NUCLEOTIDE SEQUENCE</scope>
</reference>
<dbReference type="Pfam" id="PF09745">
    <property type="entry name" value="NSRP1_N"/>
    <property type="match status" value="1"/>
</dbReference>
<accession>A0A0K8SGT7</accession>
<evidence type="ECO:0000259" key="4">
    <source>
        <dbReference type="Pfam" id="PF09745"/>
    </source>
</evidence>
<organism evidence="5">
    <name type="scientific">Lygus hesperus</name>
    <name type="common">Western plant bug</name>
    <dbReference type="NCBI Taxonomy" id="30085"/>
    <lineage>
        <taxon>Eukaryota</taxon>
        <taxon>Metazoa</taxon>
        <taxon>Ecdysozoa</taxon>
        <taxon>Arthropoda</taxon>
        <taxon>Hexapoda</taxon>
        <taxon>Insecta</taxon>
        <taxon>Pterygota</taxon>
        <taxon>Neoptera</taxon>
        <taxon>Paraneoptera</taxon>
        <taxon>Hemiptera</taxon>
        <taxon>Heteroptera</taxon>
        <taxon>Panheteroptera</taxon>
        <taxon>Cimicomorpha</taxon>
        <taxon>Miridae</taxon>
        <taxon>Mirini</taxon>
        <taxon>Lygus</taxon>
    </lineage>
</organism>
<evidence type="ECO:0000256" key="1">
    <source>
        <dbReference type="ARBA" id="ARBA00010126"/>
    </source>
</evidence>
<feature type="compositionally biased region" description="Basic and acidic residues" evidence="3">
    <location>
        <begin position="32"/>
        <end position="46"/>
    </location>
</feature>
<dbReference type="InterPro" id="IPR042816">
    <property type="entry name" value="Nsrp1"/>
</dbReference>
<feature type="region of interest" description="Disordered" evidence="3">
    <location>
        <begin position="1"/>
        <end position="56"/>
    </location>
</feature>
<dbReference type="PANTHER" id="PTHR31938:SF4">
    <property type="entry name" value="NUCLEAR SPECKLE SPLICING REGULATORY PROTEIN 1"/>
    <property type="match status" value="1"/>
</dbReference>
<name>A0A0K8SGT7_LYGHE</name>
<feature type="compositionally biased region" description="Basic and acidic residues" evidence="3">
    <location>
        <begin position="189"/>
        <end position="210"/>
    </location>
</feature>
<feature type="domain" description="Nuclear speckle splicing regulatory protein 1 N-terminal" evidence="4">
    <location>
        <begin position="59"/>
        <end position="174"/>
    </location>
</feature>
<dbReference type="InterPro" id="IPR018612">
    <property type="entry name" value="NSRP1_N"/>
</dbReference>
<feature type="region of interest" description="Disordered" evidence="3">
    <location>
        <begin position="188"/>
        <end position="313"/>
    </location>
</feature>
<evidence type="ECO:0000256" key="3">
    <source>
        <dbReference type="SAM" id="MobiDB-lite"/>
    </source>
</evidence>
<keyword evidence="2" id="KW-0175">Coiled coil</keyword>
<feature type="compositionally biased region" description="Low complexity" evidence="3">
    <location>
        <begin position="237"/>
        <end position="247"/>
    </location>
</feature>